<feature type="repeat" description="ANK" evidence="3">
    <location>
        <begin position="414"/>
        <end position="446"/>
    </location>
</feature>
<dbReference type="Pfam" id="PF13606">
    <property type="entry name" value="Ank_3"/>
    <property type="match status" value="1"/>
</dbReference>
<feature type="repeat" description="ANK" evidence="3">
    <location>
        <begin position="325"/>
        <end position="357"/>
    </location>
</feature>
<dbReference type="Pfam" id="PF12796">
    <property type="entry name" value="Ank_2"/>
    <property type="match status" value="2"/>
</dbReference>
<dbReference type="InterPro" id="IPR051165">
    <property type="entry name" value="Multifunctional_ANK_Repeat"/>
</dbReference>
<keyword evidence="5" id="KW-1185">Reference proteome</keyword>
<evidence type="ECO:0000256" key="3">
    <source>
        <dbReference type="PROSITE-ProRule" id="PRU00023"/>
    </source>
</evidence>
<dbReference type="PANTHER" id="PTHR24123:SF95">
    <property type="entry name" value="ANKYRIN-2-LIKE"/>
    <property type="match status" value="1"/>
</dbReference>
<evidence type="ECO:0000256" key="2">
    <source>
        <dbReference type="ARBA" id="ARBA00023043"/>
    </source>
</evidence>
<dbReference type="EMBL" id="SDRB02011285">
    <property type="protein sequence ID" value="THG02005.1"/>
    <property type="molecule type" value="Genomic_DNA"/>
</dbReference>
<protein>
    <submittedName>
        <fullName evidence="4">Uncharacterized protein</fullName>
    </submittedName>
</protein>
<dbReference type="InterPro" id="IPR002110">
    <property type="entry name" value="Ankyrin_rpt"/>
</dbReference>
<dbReference type="SMART" id="SM00248">
    <property type="entry name" value="ANK"/>
    <property type="match status" value="8"/>
</dbReference>
<dbReference type="SUPFAM" id="SSF48403">
    <property type="entry name" value="Ankyrin repeat"/>
    <property type="match status" value="1"/>
</dbReference>
<evidence type="ECO:0000256" key="1">
    <source>
        <dbReference type="ARBA" id="ARBA00022737"/>
    </source>
</evidence>
<dbReference type="PANTHER" id="PTHR24123">
    <property type="entry name" value="ANKYRIN REPEAT-CONTAINING"/>
    <property type="match status" value="1"/>
</dbReference>
<organism evidence="4 5">
    <name type="scientific">Camellia sinensis var. sinensis</name>
    <name type="common">China tea</name>
    <dbReference type="NCBI Taxonomy" id="542762"/>
    <lineage>
        <taxon>Eukaryota</taxon>
        <taxon>Viridiplantae</taxon>
        <taxon>Streptophyta</taxon>
        <taxon>Embryophyta</taxon>
        <taxon>Tracheophyta</taxon>
        <taxon>Spermatophyta</taxon>
        <taxon>Magnoliopsida</taxon>
        <taxon>eudicotyledons</taxon>
        <taxon>Gunneridae</taxon>
        <taxon>Pentapetalae</taxon>
        <taxon>asterids</taxon>
        <taxon>Ericales</taxon>
        <taxon>Theaceae</taxon>
        <taxon>Camellia</taxon>
    </lineage>
</organism>
<comment type="caution">
    <text evidence="4">The sequence shown here is derived from an EMBL/GenBank/DDBJ whole genome shotgun (WGS) entry which is preliminary data.</text>
</comment>
<dbReference type="InterPro" id="IPR036770">
    <property type="entry name" value="Ankyrin_rpt-contain_sf"/>
</dbReference>
<evidence type="ECO:0000313" key="4">
    <source>
        <dbReference type="EMBL" id="THG02005.1"/>
    </source>
</evidence>
<keyword evidence="1" id="KW-0677">Repeat</keyword>
<sequence>MKSMKTISKSKDLAAKGQMCYQAEVSQRLVDAAHSDDLNSAMECIADPFVDVNFIGTMSLKTRKMEIVLRDESASEVRFEFEEFRTEATALFLAAHAENMTLLRKLLSVGANVNQKLCRAYATTAAVRESHIEILEILVNGGATQPACEEALLEASYVGQGRPAELLMGSSMICSHVAVHALVTASGRGFVDVVDTLIKCGVDPNANARVLLRSSKPSLHTNVDCNALVGACGMNSWSWDIATGEEFKVGAGSAEPYYVTWCAVEYIEASGSILRTLLQHLSPNLPHLGRTVIHHAILCNNARAMDVLLTCGADIEFPVQMTEKTEFRAIHLAAQLGSAKVLQHLIIGGCNLNSKTESGETALMISVRYKHEDCLKLLASAGADFGLVDSVGQCALSIAGFTQWTHVFEQAILELIRAAMIAAASGHVEAFRLLVYAGANLNLHNKHGETVITLSESNKNSDVLEKVILEYALIKGSYNSAGFHALNRAASCGDIESVHMLTRAGYDVNVVDIDGAFVKKHTKEGKGCPHRKVLKMVRVSGLLSWGKSSKRNVICKGAEVGPSSTFWWNHRKKFDGGEPGVFRVVITKNKEVHFVCDGGIEMAKLWVRGTELVTREAIFGKKQDV</sequence>
<feature type="repeat" description="ANK" evidence="3">
    <location>
        <begin position="481"/>
        <end position="513"/>
    </location>
</feature>
<dbReference type="Proteomes" id="UP000306102">
    <property type="component" value="Unassembled WGS sequence"/>
</dbReference>
<dbReference type="PROSITE" id="PS50088">
    <property type="entry name" value="ANK_REPEAT"/>
    <property type="match status" value="4"/>
</dbReference>
<reference evidence="4 5" key="1">
    <citation type="journal article" date="2018" name="Proc. Natl. Acad. Sci. U.S.A.">
        <title>Draft genome sequence of Camellia sinensis var. sinensis provides insights into the evolution of the tea genome and tea quality.</title>
        <authorList>
            <person name="Wei C."/>
            <person name="Yang H."/>
            <person name="Wang S."/>
            <person name="Zhao J."/>
            <person name="Liu C."/>
            <person name="Gao L."/>
            <person name="Xia E."/>
            <person name="Lu Y."/>
            <person name="Tai Y."/>
            <person name="She G."/>
            <person name="Sun J."/>
            <person name="Cao H."/>
            <person name="Tong W."/>
            <person name="Gao Q."/>
            <person name="Li Y."/>
            <person name="Deng W."/>
            <person name="Jiang X."/>
            <person name="Wang W."/>
            <person name="Chen Q."/>
            <person name="Zhang S."/>
            <person name="Li H."/>
            <person name="Wu J."/>
            <person name="Wang P."/>
            <person name="Li P."/>
            <person name="Shi C."/>
            <person name="Zheng F."/>
            <person name="Jian J."/>
            <person name="Huang B."/>
            <person name="Shan D."/>
            <person name="Shi M."/>
            <person name="Fang C."/>
            <person name="Yue Y."/>
            <person name="Li F."/>
            <person name="Li D."/>
            <person name="Wei S."/>
            <person name="Han B."/>
            <person name="Jiang C."/>
            <person name="Yin Y."/>
            <person name="Xia T."/>
            <person name="Zhang Z."/>
            <person name="Bennetzen J.L."/>
            <person name="Zhao S."/>
            <person name="Wan X."/>
        </authorList>
    </citation>
    <scope>NUCLEOTIDE SEQUENCE [LARGE SCALE GENOMIC DNA]</scope>
    <source>
        <strain evidence="5">cv. Shuchazao</strain>
        <tissue evidence="4">Leaf</tissue>
    </source>
</reference>
<gene>
    <name evidence="4" type="ORF">TEA_002571</name>
</gene>
<dbReference type="Pfam" id="PF00023">
    <property type="entry name" value="Ank"/>
    <property type="match status" value="1"/>
</dbReference>
<dbReference type="PROSITE" id="PS50297">
    <property type="entry name" value="ANK_REP_REGION"/>
    <property type="match status" value="1"/>
</dbReference>
<dbReference type="STRING" id="542762.A0A4S4DH00"/>
<proteinExistence type="predicted"/>
<dbReference type="Gene3D" id="1.25.40.20">
    <property type="entry name" value="Ankyrin repeat-containing domain"/>
    <property type="match status" value="3"/>
</dbReference>
<name>A0A4S4DH00_CAMSN</name>
<evidence type="ECO:0000313" key="5">
    <source>
        <dbReference type="Proteomes" id="UP000306102"/>
    </source>
</evidence>
<accession>A0A4S4DH00</accession>
<dbReference type="AlphaFoldDB" id="A0A4S4DH00"/>
<keyword evidence="2 3" id="KW-0040">ANK repeat</keyword>
<feature type="repeat" description="ANK" evidence="3">
    <location>
        <begin position="358"/>
        <end position="390"/>
    </location>
</feature>